<dbReference type="Gene3D" id="3.40.50.1820">
    <property type="entry name" value="alpha/beta hydrolase"/>
    <property type="match status" value="1"/>
</dbReference>
<dbReference type="InterPro" id="IPR050300">
    <property type="entry name" value="GDXG_lipolytic_enzyme"/>
</dbReference>
<protein>
    <submittedName>
        <fullName evidence="4">Beta-xylanase</fullName>
    </submittedName>
</protein>
<feature type="chain" id="PRO_5045160883" evidence="2">
    <location>
        <begin position="31"/>
        <end position="319"/>
    </location>
</feature>
<keyword evidence="5" id="KW-1185">Reference proteome</keyword>
<comment type="caution">
    <text evidence="4">The sequence shown here is derived from an EMBL/GenBank/DDBJ whole genome shotgun (WGS) entry which is preliminary data.</text>
</comment>
<evidence type="ECO:0000259" key="3">
    <source>
        <dbReference type="Pfam" id="PF20434"/>
    </source>
</evidence>
<gene>
    <name evidence="4" type="ORF">GCM10008088_09190</name>
</gene>
<feature type="domain" description="BD-FAE-like" evidence="3">
    <location>
        <begin position="84"/>
        <end position="268"/>
    </location>
</feature>
<proteinExistence type="predicted"/>
<accession>A0ABQ3BPX0</accession>
<dbReference type="PANTHER" id="PTHR48081">
    <property type="entry name" value="AB HYDROLASE SUPERFAMILY PROTEIN C4A8.06C"/>
    <property type="match status" value="1"/>
</dbReference>
<dbReference type="EMBL" id="BMWY01000002">
    <property type="protein sequence ID" value="GGZ49882.1"/>
    <property type="molecule type" value="Genomic_DNA"/>
</dbReference>
<dbReference type="SUPFAM" id="SSF53474">
    <property type="entry name" value="alpha/beta-Hydrolases"/>
    <property type="match status" value="1"/>
</dbReference>
<evidence type="ECO:0000313" key="5">
    <source>
        <dbReference type="Proteomes" id="UP000615593"/>
    </source>
</evidence>
<dbReference type="InterPro" id="IPR029058">
    <property type="entry name" value="AB_hydrolase_fold"/>
</dbReference>
<keyword evidence="1" id="KW-0378">Hydrolase</keyword>
<evidence type="ECO:0000313" key="4">
    <source>
        <dbReference type="EMBL" id="GGZ49882.1"/>
    </source>
</evidence>
<dbReference type="Pfam" id="PF20434">
    <property type="entry name" value="BD-FAE"/>
    <property type="match status" value="1"/>
</dbReference>
<feature type="signal peptide" evidence="2">
    <location>
        <begin position="1"/>
        <end position="30"/>
    </location>
</feature>
<evidence type="ECO:0000256" key="1">
    <source>
        <dbReference type="ARBA" id="ARBA00022801"/>
    </source>
</evidence>
<dbReference type="InterPro" id="IPR049492">
    <property type="entry name" value="BD-FAE-like_dom"/>
</dbReference>
<keyword evidence="2" id="KW-0732">Signal</keyword>
<evidence type="ECO:0000256" key="2">
    <source>
        <dbReference type="SAM" id="SignalP"/>
    </source>
</evidence>
<sequence>MLFCYKFGSMIIRKLLVSACSLCFTITLFAQDVTFKVWEGEIPLSKKAINYKEKAEIENGRMRSVSHVSQPTLAAFLATENISNTAIVICPGGGYTHLALEKEGYKVAEWLNTLGIHAFVLKYRMPSPETMQQTAIGPLQDAQKAMRLVRAKASELNIKLDRVGVLGFSAGGHLASTLSTHYDREVYQVKSKYSARPDFSILIYPVVSMQAGVTHQGSKNALLGKDASEELIQQYSNATQIDAQTPPSFLVHATNDTAVPVENSIEYYLQLKEFDVPSEMHLYQDGGHGFGLGREGSHTQWPEALVNWLTTNAYLLKID</sequence>
<reference evidence="5" key="1">
    <citation type="journal article" date="2019" name="Int. J. Syst. Evol. Microbiol.">
        <title>The Global Catalogue of Microorganisms (GCM) 10K type strain sequencing project: providing services to taxonomists for standard genome sequencing and annotation.</title>
        <authorList>
            <consortium name="The Broad Institute Genomics Platform"/>
            <consortium name="The Broad Institute Genome Sequencing Center for Infectious Disease"/>
            <person name="Wu L."/>
            <person name="Ma J."/>
        </authorList>
    </citation>
    <scope>NUCLEOTIDE SEQUENCE [LARGE SCALE GENOMIC DNA]</scope>
    <source>
        <strain evidence="5">KCTC 12708</strain>
    </source>
</reference>
<dbReference type="PANTHER" id="PTHR48081:SF6">
    <property type="entry name" value="PEPTIDASE S9 PROLYL OLIGOPEPTIDASE CATALYTIC DOMAIN-CONTAINING PROTEIN"/>
    <property type="match status" value="1"/>
</dbReference>
<dbReference type="Proteomes" id="UP000615593">
    <property type="component" value="Unassembled WGS sequence"/>
</dbReference>
<organism evidence="4 5">
    <name type="scientific">Mesonia mobilis</name>
    <dbReference type="NCBI Taxonomy" id="369791"/>
    <lineage>
        <taxon>Bacteria</taxon>
        <taxon>Pseudomonadati</taxon>
        <taxon>Bacteroidota</taxon>
        <taxon>Flavobacteriia</taxon>
        <taxon>Flavobacteriales</taxon>
        <taxon>Flavobacteriaceae</taxon>
        <taxon>Mesonia</taxon>
    </lineage>
</organism>
<name>A0ABQ3BPX0_9FLAO</name>